<feature type="region of interest" description="Disordered" evidence="1">
    <location>
        <begin position="1"/>
        <end position="25"/>
    </location>
</feature>
<organism evidence="2 3">
    <name type="scientific">Vigna unguiculata</name>
    <name type="common">Cowpea</name>
    <dbReference type="NCBI Taxonomy" id="3917"/>
    <lineage>
        <taxon>Eukaryota</taxon>
        <taxon>Viridiplantae</taxon>
        <taxon>Streptophyta</taxon>
        <taxon>Embryophyta</taxon>
        <taxon>Tracheophyta</taxon>
        <taxon>Spermatophyta</taxon>
        <taxon>Magnoliopsida</taxon>
        <taxon>eudicotyledons</taxon>
        <taxon>Gunneridae</taxon>
        <taxon>Pentapetalae</taxon>
        <taxon>rosids</taxon>
        <taxon>fabids</taxon>
        <taxon>Fabales</taxon>
        <taxon>Fabaceae</taxon>
        <taxon>Papilionoideae</taxon>
        <taxon>50 kb inversion clade</taxon>
        <taxon>NPAAA clade</taxon>
        <taxon>indigoferoid/millettioid clade</taxon>
        <taxon>Phaseoleae</taxon>
        <taxon>Vigna</taxon>
    </lineage>
</organism>
<name>A0A4D6NDM2_VIGUN</name>
<evidence type="ECO:0000256" key="1">
    <source>
        <dbReference type="SAM" id="MobiDB-lite"/>
    </source>
</evidence>
<accession>A0A4D6NDM2</accession>
<keyword evidence="3" id="KW-1185">Reference proteome</keyword>
<feature type="compositionally biased region" description="Polar residues" evidence="1">
    <location>
        <begin position="15"/>
        <end position="24"/>
    </location>
</feature>
<evidence type="ECO:0000313" key="3">
    <source>
        <dbReference type="Proteomes" id="UP000501690"/>
    </source>
</evidence>
<reference evidence="2 3" key="1">
    <citation type="submission" date="2019-04" db="EMBL/GenBank/DDBJ databases">
        <title>An improved genome assembly and genetic linkage map for asparagus bean, Vigna unguiculata ssp. sesquipedialis.</title>
        <authorList>
            <person name="Xia Q."/>
            <person name="Zhang R."/>
            <person name="Dong Y."/>
        </authorList>
    </citation>
    <scope>NUCLEOTIDE SEQUENCE [LARGE SCALE GENOMIC DNA]</scope>
    <source>
        <tissue evidence="2">Leaf</tissue>
    </source>
</reference>
<dbReference type="Proteomes" id="UP000501690">
    <property type="component" value="Linkage Group LG10"/>
</dbReference>
<evidence type="ECO:0000313" key="2">
    <source>
        <dbReference type="EMBL" id="QCE10971.1"/>
    </source>
</evidence>
<sequence length="100" mass="10762">MLNPYPELNSRDTFRATTQGTPASQPLRCHRSLVEHAHKAINPMLLQQESLGAGHLAPGASTSRPLGEGCVLLGANALLMPMPAVIAWRDTPHRQAPCAF</sequence>
<dbReference type="EMBL" id="CP039354">
    <property type="protein sequence ID" value="QCE10971.1"/>
    <property type="molecule type" value="Genomic_DNA"/>
</dbReference>
<gene>
    <name evidence="2" type="ORF">DEO72_LG10g2204</name>
</gene>
<dbReference type="AlphaFoldDB" id="A0A4D6NDM2"/>
<proteinExistence type="predicted"/>
<protein>
    <submittedName>
        <fullName evidence="2">Uncharacterized protein</fullName>
    </submittedName>
</protein>